<feature type="compositionally biased region" description="Acidic residues" evidence="6">
    <location>
        <begin position="35"/>
        <end position="46"/>
    </location>
</feature>
<dbReference type="SMART" id="SM00702">
    <property type="entry name" value="P4Hc"/>
    <property type="match status" value="1"/>
</dbReference>
<keyword evidence="4" id="KW-0560">Oxidoreductase</keyword>
<evidence type="ECO:0000313" key="9">
    <source>
        <dbReference type="Proteomes" id="UP001224775"/>
    </source>
</evidence>
<evidence type="ECO:0000256" key="1">
    <source>
        <dbReference type="ARBA" id="ARBA00001961"/>
    </source>
</evidence>
<gene>
    <name evidence="8" type="ORF">QTG54_011118</name>
</gene>
<dbReference type="InterPro" id="IPR045054">
    <property type="entry name" value="P4HA-like"/>
</dbReference>
<organism evidence="8 9">
    <name type="scientific">Skeletonema marinoi</name>
    <dbReference type="NCBI Taxonomy" id="267567"/>
    <lineage>
        <taxon>Eukaryota</taxon>
        <taxon>Sar</taxon>
        <taxon>Stramenopiles</taxon>
        <taxon>Ochrophyta</taxon>
        <taxon>Bacillariophyta</taxon>
        <taxon>Coscinodiscophyceae</taxon>
        <taxon>Thalassiosirophycidae</taxon>
        <taxon>Thalassiosirales</taxon>
        <taxon>Skeletonemataceae</taxon>
        <taxon>Skeletonema</taxon>
        <taxon>Skeletonema marinoi-dohrnii complex</taxon>
    </lineage>
</organism>
<dbReference type="InterPro" id="IPR006620">
    <property type="entry name" value="Pro_4_hyd_alph"/>
</dbReference>
<dbReference type="Pfam" id="PF13640">
    <property type="entry name" value="2OG-FeII_Oxy_3"/>
    <property type="match status" value="1"/>
</dbReference>
<dbReference type="PANTHER" id="PTHR10869">
    <property type="entry name" value="PROLYL 4-HYDROXYLASE ALPHA SUBUNIT"/>
    <property type="match status" value="1"/>
</dbReference>
<keyword evidence="5" id="KW-0408">Iron</keyword>
<dbReference type="GO" id="GO:0005783">
    <property type="term" value="C:endoplasmic reticulum"/>
    <property type="evidence" value="ECO:0007669"/>
    <property type="project" value="TreeGrafter"/>
</dbReference>
<protein>
    <submittedName>
        <fullName evidence="8">Prolyl 4-hydroxylase family protein</fullName>
    </submittedName>
</protein>
<dbReference type="InterPro" id="IPR005123">
    <property type="entry name" value="Oxoglu/Fe-dep_dioxygenase_dom"/>
</dbReference>
<dbReference type="InterPro" id="IPR044862">
    <property type="entry name" value="Pro_4_hyd_alph_FE2OG_OXY"/>
</dbReference>
<dbReference type="Proteomes" id="UP001224775">
    <property type="component" value="Unassembled WGS sequence"/>
</dbReference>
<evidence type="ECO:0000256" key="6">
    <source>
        <dbReference type="SAM" id="MobiDB-lite"/>
    </source>
</evidence>
<dbReference type="GO" id="GO:0031418">
    <property type="term" value="F:L-ascorbic acid binding"/>
    <property type="evidence" value="ECO:0007669"/>
    <property type="project" value="InterPro"/>
</dbReference>
<dbReference type="GO" id="GO:0005506">
    <property type="term" value="F:iron ion binding"/>
    <property type="evidence" value="ECO:0007669"/>
    <property type="project" value="InterPro"/>
</dbReference>
<dbReference type="EMBL" id="JATAAI010000021">
    <property type="protein sequence ID" value="KAK1738449.1"/>
    <property type="molecule type" value="Genomic_DNA"/>
</dbReference>
<feature type="domain" description="Fe2OG dioxygenase" evidence="7">
    <location>
        <begin position="708"/>
        <end position="840"/>
    </location>
</feature>
<evidence type="ECO:0000256" key="4">
    <source>
        <dbReference type="ARBA" id="ARBA00023002"/>
    </source>
</evidence>
<keyword evidence="2" id="KW-0479">Metal-binding</keyword>
<dbReference type="PROSITE" id="PS51471">
    <property type="entry name" value="FE2OG_OXY"/>
    <property type="match status" value="1"/>
</dbReference>
<evidence type="ECO:0000313" key="8">
    <source>
        <dbReference type="EMBL" id="KAK1738449.1"/>
    </source>
</evidence>
<evidence type="ECO:0000256" key="3">
    <source>
        <dbReference type="ARBA" id="ARBA00022964"/>
    </source>
</evidence>
<evidence type="ECO:0000256" key="5">
    <source>
        <dbReference type="ARBA" id="ARBA00023004"/>
    </source>
</evidence>
<comment type="cofactor">
    <cofactor evidence="1">
        <name>L-ascorbate</name>
        <dbReference type="ChEBI" id="CHEBI:38290"/>
    </cofactor>
</comment>
<dbReference type="Gene3D" id="2.60.120.620">
    <property type="entry name" value="q2cbj1_9rhob like domain"/>
    <property type="match status" value="1"/>
</dbReference>
<keyword evidence="9" id="KW-1185">Reference proteome</keyword>
<dbReference type="PANTHER" id="PTHR10869:SF226">
    <property type="entry name" value="PROLYL 4-HYDROXYLASE ALPHA SUBUNIT DOMAIN-CONTAINING PROTEIN"/>
    <property type="match status" value="1"/>
</dbReference>
<evidence type="ECO:0000259" key="7">
    <source>
        <dbReference type="PROSITE" id="PS51471"/>
    </source>
</evidence>
<feature type="region of interest" description="Disordered" evidence="6">
    <location>
        <begin position="26"/>
        <end position="70"/>
    </location>
</feature>
<dbReference type="GO" id="GO:0004656">
    <property type="term" value="F:procollagen-proline 4-dioxygenase activity"/>
    <property type="evidence" value="ECO:0007669"/>
    <property type="project" value="TreeGrafter"/>
</dbReference>
<accession>A0AAD9DA24</accession>
<name>A0AAD9DA24_9STRA</name>
<sequence>MMHPLDNDTTMDHQIHQTMSLKMTSSSYETVYSEQNEEEYGGEDEYSYSSSAGEDEDYEEEEDNDEDYSSNTNHKITNDFKQHFVAIGVAIIAALVTHMHINGGYMTWREEMRNDWEILMKRFGGNKNENTIVSNNAAAAPYAAPSMNYIPTHQRKMASEKAMEGYIKEDHQYARKSGGHERAREYRRTDGLSFCPVAHLITSPAITAAVDDSTSTSSNNLEDVEFLLALDPSVRVLHSYYLADALGVESSMVYEDPAAELLGSYGSDVILKDIDLLSGEEPTLDQVKHILESHLPSSLVDNEHACLLHQYALNKATGRSIRGTTKAYVRPHVSTFYRSKFPSHSVAAFGKPAAKVGPAPLSFTGFATKFINLSTQPVKLYWDAGRISSGPREGQMHTVLIGTVQSMESIGTASHPGHQFFIATTYDKDNVLDRYTATVDEQVWYYDPLEDLSLEKRVEEMDKMTKDKKWTAKQRFGREAWMVNQSFSRDYLVKTRMIWLANFPQPYHDGSNTALEKVSNHMWPAEYIGQVHTFDTNHLYFTDLPQELESLTKQDYEPDMESQRLSAMEQFQSTSLKGGTDSDNNKSMSLNVKVVSCAPRVVEVKKFLSPVEVQHLINLASGETGNIPMELSRVSASPNGGKRMRGDAMAEVRSSKGGWIHREQDVVVDTIFRRVADLLNIDERLMRDHYTPEDLVGDVELPPTHDRVVEAMQLLRYDPGDGYTAHHDFTFPSVGSRYQPRRFASVLLYLTGEGDVVENGVRSKSSGINDDKALEGGETTFPRAITTENHDGIKIKPQSGKAVMFYNVLPDGNMDDLSQHAGEKVEKGVKYLANIFVWDPIIN</sequence>
<dbReference type="AlphaFoldDB" id="A0AAD9DA24"/>
<reference evidence="8" key="1">
    <citation type="submission" date="2023-06" db="EMBL/GenBank/DDBJ databases">
        <title>Survivors Of The Sea: Transcriptome response of Skeletonema marinoi to long-term dormancy.</title>
        <authorList>
            <person name="Pinder M.I.M."/>
            <person name="Kourtchenko O."/>
            <person name="Robertson E.K."/>
            <person name="Larsson T."/>
            <person name="Maumus F."/>
            <person name="Osuna-Cruz C.M."/>
            <person name="Vancaester E."/>
            <person name="Stenow R."/>
            <person name="Vandepoele K."/>
            <person name="Ploug H."/>
            <person name="Bruchert V."/>
            <person name="Godhe A."/>
            <person name="Topel M."/>
        </authorList>
    </citation>
    <scope>NUCLEOTIDE SEQUENCE</scope>
    <source>
        <strain evidence="8">R05AC</strain>
    </source>
</reference>
<evidence type="ECO:0000256" key="2">
    <source>
        <dbReference type="ARBA" id="ARBA00022723"/>
    </source>
</evidence>
<feature type="compositionally biased region" description="Acidic residues" evidence="6">
    <location>
        <begin position="53"/>
        <end position="68"/>
    </location>
</feature>
<comment type="caution">
    <text evidence="8">The sequence shown here is derived from an EMBL/GenBank/DDBJ whole genome shotgun (WGS) entry which is preliminary data.</text>
</comment>
<keyword evidence="3" id="KW-0223">Dioxygenase</keyword>
<proteinExistence type="predicted"/>